<organism evidence="1 2">
    <name type="scientific">[Myrmecia] bisecta</name>
    <dbReference type="NCBI Taxonomy" id="41462"/>
    <lineage>
        <taxon>Eukaryota</taxon>
        <taxon>Viridiplantae</taxon>
        <taxon>Chlorophyta</taxon>
        <taxon>core chlorophytes</taxon>
        <taxon>Trebouxiophyceae</taxon>
        <taxon>Trebouxiales</taxon>
        <taxon>Trebouxiaceae</taxon>
        <taxon>Myrmecia</taxon>
    </lineage>
</organism>
<gene>
    <name evidence="1" type="ORF">WJX72_004452</name>
</gene>
<sequence>MACYRLQQATLMVHHVAAPPDCPDASLRSDGYRAVLPECSWACGPKEQLSIVQSAQHAALPASHQVPTNT</sequence>
<accession>A0AAW1PSR6</accession>
<comment type="caution">
    <text evidence="1">The sequence shown here is derived from an EMBL/GenBank/DDBJ whole genome shotgun (WGS) entry which is preliminary data.</text>
</comment>
<dbReference type="Proteomes" id="UP001489004">
    <property type="component" value="Unassembled WGS sequence"/>
</dbReference>
<dbReference type="EMBL" id="JALJOR010000009">
    <property type="protein sequence ID" value="KAK9811471.1"/>
    <property type="molecule type" value="Genomic_DNA"/>
</dbReference>
<keyword evidence="2" id="KW-1185">Reference proteome</keyword>
<protein>
    <submittedName>
        <fullName evidence="1">Uncharacterized protein</fullName>
    </submittedName>
</protein>
<name>A0AAW1PSR6_9CHLO</name>
<proteinExistence type="predicted"/>
<reference evidence="1 2" key="1">
    <citation type="journal article" date="2024" name="Nat. Commun.">
        <title>Phylogenomics reveals the evolutionary origins of lichenization in chlorophyte algae.</title>
        <authorList>
            <person name="Puginier C."/>
            <person name="Libourel C."/>
            <person name="Otte J."/>
            <person name="Skaloud P."/>
            <person name="Haon M."/>
            <person name="Grisel S."/>
            <person name="Petersen M."/>
            <person name="Berrin J.G."/>
            <person name="Delaux P.M."/>
            <person name="Dal Grande F."/>
            <person name="Keller J."/>
        </authorList>
    </citation>
    <scope>NUCLEOTIDE SEQUENCE [LARGE SCALE GENOMIC DNA]</scope>
    <source>
        <strain evidence="1 2">SAG 2043</strain>
    </source>
</reference>
<evidence type="ECO:0000313" key="1">
    <source>
        <dbReference type="EMBL" id="KAK9811471.1"/>
    </source>
</evidence>
<evidence type="ECO:0000313" key="2">
    <source>
        <dbReference type="Proteomes" id="UP001489004"/>
    </source>
</evidence>
<dbReference type="AlphaFoldDB" id="A0AAW1PSR6"/>